<dbReference type="GO" id="GO:0016705">
    <property type="term" value="F:oxidoreductase activity, acting on paired donors, with incorporation or reduction of molecular oxygen"/>
    <property type="evidence" value="ECO:0007669"/>
    <property type="project" value="InterPro"/>
</dbReference>
<comment type="cofactor">
    <cofactor evidence="1 14">
        <name>heme</name>
        <dbReference type="ChEBI" id="CHEBI:30413"/>
    </cofactor>
</comment>
<feature type="signal peptide" evidence="16">
    <location>
        <begin position="1"/>
        <end position="22"/>
    </location>
</feature>
<dbReference type="Gene3D" id="1.10.630.10">
    <property type="entry name" value="Cytochrome P450"/>
    <property type="match status" value="1"/>
</dbReference>
<name>A0A1L8ECA7_HAEIR</name>
<evidence type="ECO:0000256" key="4">
    <source>
        <dbReference type="ARBA" id="ARBA00004406"/>
    </source>
</evidence>
<keyword evidence="7 14" id="KW-0479">Metal-binding</keyword>
<comment type="similarity">
    <text evidence="5 15">Belongs to the cytochrome P450 family.</text>
</comment>
<dbReference type="SUPFAM" id="SSF48264">
    <property type="entry name" value="Cytochrome P450"/>
    <property type="match status" value="1"/>
</dbReference>
<dbReference type="GO" id="GO:0005789">
    <property type="term" value="C:endoplasmic reticulum membrane"/>
    <property type="evidence" value="ECO:0007669"/>
    <property type="project" value="UniProtKB-SubCell"/>
</dbReference>
<reference evidence="17" key="1">
    <citation type="submission" date="2017-01" db="EMBL/GenBank/DDBJ databases">
        <title>An insight into the sialome and mialome of the horn fly, Haematobia irritans.</title>
        <authorList>
            <person name="Breijo M."/>
            <person name="Boiani M."/>
            <person name="Ures X."/>
            <person name="Rocha S."/>
            <person name="Sequeira M."/>
            <person name="Ribeiro J.M."/>
        </authorList>
    </citation>
    <scope>NUCLEOTIDE SEQUENCE</scope>
</reference>
<dbReference type="PRINTS" id="PR00385">
    <property type="entry name" value="P450"/>
</dbReference>
<dbReference type="InterPro" id="IPR001128">
    <property type="entry name" value="Cyt_P450"/>
</dbReference>
<proteinExistence type="inferred from homology"/>
<comment type="subcellular location">
    <subcellularLocation>
        <location evidence="4">Endoplasmic reticulum membrane</location>
        <topology evidence="4">Peripheral membrane protein</topology>
    </subcellularLocation>
    <subcellularLocation>
        <location evidence="3">Microsome membrane</location>
        <topology evidence="3">Peripheral membrane protein</topology>
    </subcellularLocation>
</comment>
<evidence type="ECO:0000256" key="6">
    <source>
        <dbReference type="ARBA" id="ARBA00022617"/>
    </source>
</evidence>
<keyword evidence="16" id="KW-0732">Signal</keyword>
<dbReference type="PANTHER" id="PTHR24292">
    <property type="entry name" value="CYTOCHROME P450"/>
    <property type="match status" value="1"/>
</dbReference>
<evidence type="ECO:0000256" key="14">
    <source>
        <dbReference type="PIRSR" id="PIRSR602401-1"/>
    </source>
</evidence>
<evidence type="ECO:0000256" key="10">
    <source>
        <dbReference type="ARBA" id="ARBA00023002"/>
    </source>
</evidence>
<evidence type="ECO:0000256" key="2">
    <source>
        <dbReference type="ARBA" id="ARBA00003690"/>
    </source>
</evidence>
<evidence type="ECO:0000256" key="1">
    <source>
        <dbReference type="ARBA" id="ARBA00001971"/>
    </source>
</evidence>
<evidence type="ECO:0000256" key="3">
    <source>
        <dbReference type="ARBA" id="ARBA00004174"/>
    </source>
</evidence>
<dbReference type="AlphaFoldDB" id="A0A1L8ECA7"/>
<evidence type="ECO:0000256" key="8">
    <source>
        <dbReference type="ARBA" id="ARBA00022824"/>
    </source>
</evidence>
<evidence type="ECO:0000256" key="7">
    <source>
        <dbReference type="ARBA" id="ARBA00022723"/>
    </source>
</evidence>
<keyword evidence="10 15" id="KW-0560">Oxidoreductase</keyword>
<keyword evidence="6 14" id="KW-0349">Heme</keyword>
<dbReference type="GO" id="GO:0005506">
    <property type="term" value="F:iron ion binding"/>
    <property type="evidence" value="ECO:0007669"/>
    <property type="project" value="InterPro"/>
</dbReference>
<evidence type="ECO:0000256" key="16">
    <source>
        <dbReference type="SAM" id="SignalP"/>
    </source>
</evidence>
<accession>A0A1L8ECA7</accession>
<sequence length="512" mass="60001">MWIEFLILTSLALYLFYRWATSNQDFFKKRGIPYCKPVPLFGNFWEMVLRRKSMFDILVDMYHEHDGKVYGVFDQRQPLYMIRDPDLVKQIAIKDFEHFVNHRSMFDDTDNKNLFAASLFMMKDNKWKDMRSTLSPAFTGSKMRSMFQLMNEVAQHTLAHVKKQPSVFTPQGLELEVKDFITRFTNDIIASTAFGLQVDSYADMDNEFYQMGKKVTTFTFAQNLKFMLFANFKKLMKLLDIQLFDKESTDYFMRLVLDAMKYRQEHNIIRPDMINMLMESRGMFKNHDNGKTSNREWSDVDIVGQCFLFFFAGFETSAALTCLTCHELMENPDVQEKLLQEIQDVEEQLEGKTLGYETIMGMQYLDMVVQECLRKWPGAIAADRVCSKDISYDLGDGQKLELKKGDIIWMPIVGFHRDAKYFENPMKFDPERFNPDNKEKLHPCAFMPFGVGPRNCIGSRFALLETKVMVYYLLREFKLVPAQKSCIPLKLNPAGFQLVPKNGFWIKFISRA</sequence>
<evidence type="ECO:0000313" key="17">
    <source>
        <dbReference type="EMBL" id="JAV16314.1"/>
    </source>
</evidence>
<evidence type="ECO:0000256" key="9">
    <source>
        <dbReference type="ARBA" id="ARBA00022848"/>
    </source>
</evidence>
<dbReference type="PROSITE" id="PS00086">
    <property type="entry name" value="CYTOCHROME_P450"/>
    <property type="match status" value="1"/>
</dbReference>
<evidence type="ECO:0000256" key="11">
    <source>
        <dbReference type="ARBA" id="ARBA00023004"/>
    </source>
</evidence>
<dbReference type="PANTHER" id="PTHR24292:SF54">
    <property type="entry name" value="CYP9F3-RELATED"/>
    <property type="match status" value="1"/>
</dbReference>
<dbReference type="GO" id="GO:0004497">
    <property type="term" value="F:monooxygenase activity"/>
    <property type="evidence" value="ECO:0007669"/>
    <property type="project" value="UniProtKB-KW"/>
</dbReference>
<keyword evidence="11 14" id="KW-0408">Iron</keyword>
<dbReference type="InterPro" id="IPR002401">
    <property type="entry name" value="Cyt_P450_E_grp-I"/>
</dbReference>
<dbReference type="Pfam" id="PF00067">
    <property type="entry name" value="p450"/>
    <property type="match status" value="1"/>
</dbReference>
<dbReference type="InterPro" id="IPR050476">
    <property type="entry name" value="Insect_CytP450_Detox"/>
</dbReference>
<dbReference type="FunFam" id="1.10.630.10:FF:000042">
    <property type="entry name" value="Cytochrome P450"/>
    <property type="match status" value="1"/>
</dbReference>
<evidence type="ECO:0000256" key="15">
    <source>
        <dbReference type="RuleBase" id="RU000461"/>
    </source>
</evidence>
<feature type="chain" id="PRO_5013086537" evidence="16">
    <location>
        <begin position="23"/>
        <end position="512"/>
    </location>
</feature>
<dbReference type="CDD" id="cd11056">
    <property type="entry name" value="CYP6-like"/>
    <property type="match status" value="1"/>
</dbReference>
<keyword evidence="8" id="KW-0256">Endoplasmic reticulum</keyword>
<dbReference type="EMBL" id="GFDG01002485">
    <property type="protein sequence ID" value="JAV16314.1"/>
    <property type="molecule type" value="Transcribed_RNA"/>
</dbReference>
<keyword evidence="12 15" id="KW-0503">Monooxygenase</keyword>
<evidence type="ECO:0000256" key="13">
    <source>
        <dbReference type="ARBA" id="ARBA00023136"/>
    </source>
</evidence>
<comment type="function">
    <text evidence="2">May be involved in the metabolism of insect hormones and in the breakdown of synthetic insecticides.</text>
</comment>
<dbReference type="InterPro" id="IPR017972">
    <property type="entry name" value="Cyt_P450_CS"/>
</dbReference>
<evidence type="ECO:0000256" key="12">
    <source>
        <dbReference type="ARBA" id="ARBA00023033"/>
    </source>
</evidence>
<protein>
    <submittedName>
        <fullName evidence="17">Putative cytochrome p450 9f2</fullName>
    </submittedName>
</protein>
<feature type="binding site" description="axial binding residue" evidence="14">
    <location>
        <position position="456"/>
    </location>
    <ligand>
        <name>heme</name>
        <dbReference type="ChEBI" id="CHEBI:30413"/>
    </ligand>
    <ligandPart>
        <name>Fe</name>
        <dbReference type="ChEBI" id="CHEBI:18248"/>
    </ligandPart>
</feature>
<dbReference type="InterPro" id="IPR036396">
    <property type="entry name" value="Cyt_P450_sf"/>
</dbReference>
<dbReference type="GO" id="GO:0020037">
    <property type="term" value="F:heme binding"/>
    <property type="evidence" value="ECO:0007669"/>
    <property type="project" value="InterPro"/>
</dbReference>
<evidence type="ECO:0000256" key="5">
    <source>
        <dbReference type="ARBA" id="ARBA00010617"/>
    </source>
</evidence>
<keyword evidence="9" id="KW-0492">Microsome</keyword>
<organism evidence="17">
    <name type="scientific">Haematobia irritans</name>
    <name type="common">Horn fly</name>
    <name type="synonym">Conops irritans</name>
    <dbReference type="NCBI Taxonomy" id="7368"/>
    <lineage>
        <taxon>Eukaryota</taxon>
        <taxon>Metazoa</taxon>
        <taxon>Ecdysozoa</taxon>
        <taxon>Arthropoda</taxon>
        <taxon>Hexapoda</taxon>
        <taxon>Insecta</taxon>
        <taxon>Pterygota</taxon>
        <taxon>Neoptera</taxon>
        <taxon>Endopterygota</taxon>
        <taxon>Diptera</taxon>
        <taxon>Brachycera</taxon>
        <taxon>Muscomorpha</taxon>
        <taxon>Muscoidea</taxon>
        <taxon>Muscidae</taxon>
        <taxon>Haematobia</taxon>
    </lineage>
</organism>
<keyword evidence="13" id="KW-0472">Membrane</keyword>
<dbReference type="PRINTS" id="PR00463">
    <property type="entry name" value="EP450I"/>
</dbReference>